<dbReference type="EMBL" id="MHTT01000006">
    <property type="protein sequence ID" value="OHA66106.1"/>
    <property type="molecule type" value="Genomic_DNA"/>
</dbReference>
<reference evidence="2 3" key="1">
    <citation type="journal article" date="2016" name="Nat. Commun.">
        <title>Thousands of microbial genomes shed light on interconnected biogeochemical processes in an aquifer system.</title>
        <authorList>
            <person name="Anantharaman K."/>
            <person name="Brown C.T."/>
            <person name="Hug L.A."/>
            <person name="Sharon I."/>
            <person name="Castelle C.J."/>
            <person name="Probst A.J."/>
            <person name="Thomas B.C."/>
            <person name="Singh A."/>
            <person name="Wilkins M.J."/>
            <person name="Karaoz U."/>
            <person name="Brodie E.L."/>
            <person name="Williams K.H."/>
            <person name="Hubbard S.S."/>
            <person name="Banfield J.F."/>
        </authorList>
    </citation>
    <scope>NUCLEOTIDE SEQUENCE [LARGE SCALE GENOMIC DNA]</scope>
</reference>
<organism evidence="2 3">
    <name type="scientific">Candidatus Wildermuthbacteria bacterium RIFCSPHIGHO2_01_FULL_49_22b</name>
    <dbReference type="NCBI Taxonomy" id="1802448"/>
    <lineage>
        <taxon>Bacteria</taxon>
        <taxon>Candidatus Wildermuthiibacteriota</taxon>
    </lineage>
</organism>
<dbReference type="Proteomes" id="UP000178065">
    <property type="component" value="Unassembled WGS sequence"/>
</dbReference>
<sequence length="82" mass="9207">MGVSSFVTLKGLLRPVRFNFEKQKGNGKLETGEYTRRLAMLEWMKEHQGLLLIGAGVIFAVGVINLVRVCIEKMLLLAENDD</sequence>
<gene>
    <name evidence="2" type="ORF">A2672_01130</name>
</gene>
<keyword evidence="1" id="KW-0472">Membrane</keyword>
<dbReference type="AlphaFoldDB" id="A0A1G2QZU6"/>
<keyword evidence="1" id="KW-1133">Transmembrane helix</keyword>
<evidence type="ECO:0000256" key="1">
    <source>
        <dbReference type="SAM" id="Phobius"/>
    </source>
</evidence>
<accession>A0A1G2QZU6</accession>
<proteinExistence type="predicted"/>
<name>A0A1G2QZU6_9BACT</name>
<evidence type="ECO:0000313" key="3">
    <source>
        <dbReference type="Proteomes" id="UP000178065"/>
    </source>
</evidence>
<keyword evidence="1" id="KW-0812">Transmembrane</keyword>
<dbReference type="STRING" id="1802448.A2672_01130"/>
<protein>
    <submittedName>
        <fullName evidence="2">Uncharacterized protein</fullName>
    </submittedName>
</protein>
<evidence type="ECO:0000313" key="2">
    <source>
        <dbReference type="EMBL" id="OHA66106.1"/>
    </source>
</evidence>
<feature type="transmembrane region" description="Helical" evidence="1">
    <location>
        <begin position="49"/>
        <end position="67"/>
    </location>
</feature>
<comment type="caution">
    <text evidence="2">The sequence shown here is derived from an EMBL/GenBank/DDBJ whole genome shotgun (WGS) entry which is preliminary data.</text>
</comment>